<name>A0ABV5HC43_9FLAO</name>
<evidence type="ECO:0000256" key="1">
    <source>
        <dbReference type="SAM" id="SignalP"/>
    </source>
</evidence>
<proteinExistence type="predicted"/>
<dbReference type="InterPro" id="IPR021782">
    <property type="entry name" value="DUF3347"/>
</dbReference>
<keyword evidence="1" id="KW-0732">Signal</keyword>
<dbReference type="SUPFAM" id="SSF55008">
    <property type="entry name" value="HMA, heavy metal-associated domain"/>
    <property type="match status" value="1"/>
</dbReference>
<comment type="caution">
    <text evidence="3">The sequence shown here is derived from an EMBL/GenBank/DDBJ whole genome shotgun (WGS) entry which is preliminary data.</text>
</comment>
<dbReference type="EMBL" id="JBHMFE010000015">
    <property type="protein sequence ID" value="MFB9109472.1"/>
    <property type="molecule type" value="Genomic_DNA"/>
</dbReference>
<accession>A0ABV5HC43</accession>
<dbReference type="Pfam" id="PF11827">
    <property type="entry name" value="DUF3347"/>
    <property type="match status" value="1"/>
</dbReference>
<protein>
    <submittedName>
        <fullName evidence="3">DUF3347 domain-containing protein</fullName>
    </submittedName>
</protein>
<evidence type="ECO:0000259" key="2">
    <source>
        <dbReference type="Pfam" id="PF11827"/>
    </source>
</evidence>
<gene>
    <name evidence="3" type="ORF">ACFFVK_12875</name>
</gene>
<feature type="domain" description="DUF3347" evidence="2">
    <location>
        <begin position="142"/>
        <end position="230"/>
    </location>
</feature>
<evidence type="ECO:0000313" key="4">
    <source>
        <dbReference type="Proteomes" id="UP001589562"/>
    </source>
</evidence>
<dbReference type="InterPro" id="IPR036163">
    <property type="entry name" value="HMA_dom_sf"/>
</dbReference>
<dbReference type="Gene3D" id="3.30.70.100">
    <property type="match status" value="1"/>
</dbReference>
<dbReference type="Proteomes" id="UP001589562">
    <property type="component" value="Unassembled WGS sequence"/>
</dbReference>
<feature type="chain" id="PRO_5046711922" evidence="1">
    <location>
        <begin position="22"/>
        <end position="274"/>
    </location>
</feature>
<feature type="signal peptide" evidence="1">
    <location>
        <begin position="1"/>
        <end position="21"/>
    </location>
</feature>
<sequence length="274" mass="30628">MYPFKNIMMAIFLLLSVRSQSQVKNDSTENIKIYGNCSMCKDNIEHAGNEKNVAVVIWDKNTKMASVTYDSKKTNTDQILKRIALAGYDNSSFLAPQSSYDKLPDCCKYVRELKKAEPKSEMVSTSHKVHNEAAQEGPFQRIYDAYFALNDAFIQSDTEAVAAKAKAFLDAVSAVKMESLSEQEHTIWMKVNSVLTAHSGAIATAKGIDKQRESFKGLSKNLYELLKTAKGATPVYYQYCPMADANWLSKENTIKNPYYGSQMLSCGKTVETIP</sequence>
<organism evidence="3 4">
    <name type="scientific">Flavobacterium gyeonganense</name>
    <dbReference type="NCBI Taxonomy" id="1310418"/>
    <lineage>
        <taxon>Bacteria</taxon>
        <taxon>Pseudomonadati</taxon>
        <taxon>Bacteroidota</taxon>
        <taxon>Flavobacteriia</taxon>
        <taxon>Flavobacteriales</taxon>
        <taxon>Flavobacteriaceae</taxon>
        <taxon>Flavobacterium</taxon>
    </lineage>
</organism>
<keyword evidence="4" id="KW-1185">Reference proteome</keyword>
<reference evidence="3 4" key="1">
    <citation type="submission" date="2024-09" db="EMBL/GenBank/DDBJ databases">
        <authorList>
            <person name="Sun Q."/>
            <person name="Mori K."/>
        </authorList>
    </citation>
    <scope>NUCLEOTIDE SEQUENCE [LARGE SCALE GENOMIC DNA]</scope>
    <source>
        <strain evidence="3 4">CECT 8365</strain>
    </source>
</reference>
<dbReference type="RefSeq" id="WP_278010152.1">
    <property type="nucleotide sequence ID" value="NZ_CP121112.1"/>
</dbReference>
<evidence type="ECO:0000313" key="3">
    <source>
        <dbReference type="EMBL" id="MFB9109472.1"/>
    </source>
</evidence>